<organism evidence="1 2">
    <name type="scientific">Tigheibacillus jepli</name>
    <dbReference type="NCBI Taxonomy" id="3035914"/>
    <lineage>
        <taxon>Bacteria</taxon>
        <taxon>Bacillati</taxon>
        <taxon>Bacillota</taxon>
        <taxon>Bacilli</taxon>
        <taxon>Bacillales</taxon>
        <taxon>Bacillaceae</taxon>
        <taxon>Tigheibacillus</taxon>
    </lineage>
</organism>
<dbReference type="RefSeq" id="WP_320384529.1">
    <property type="nucleotide sequence ID" value="NZ_JAROCA020000001.1"/>
</dbReference>
<protein>
    <submittedName>
        <fullName evidence="1">Uncharacterized protein</fullName>
    </submittedName>
</protein>
<dbReference type="EMBL" id="JAROCA020000001">
    <property type="protein sequence ID" value="MDY0405551.1"/>
    <property type="molecule type" value="Genomic_DNA"/>
</dbReference>
<dbReference type="Gene3D" id="1.10.287.1890">
    <property type="match status" value="1"/>
</dbReference>
<sequence>MLKNKTDIFYKKWKHNYLHHQRILDQMMRANVKNEQKIAQYSQEMQWIKEVLSDEAAADQRRHF</sequence>
<proteinExistence type="predicted"/>
<dbReference type="Proteomes" id="UP001228376">
    <property type="component" value="Unassembled WGS sequence"/>
</dbReference>
<name>A0ABU5CHW5_9BACI</name>
<reference evidence="1 2" key="1">
    <citation type="submission" date="2023-10" db="EMBL/GenBank/DDBJ databases">
        <title>179-bfca-hs.</title>
        <authorList>
            <person name="Miliotis G."/>
            <person name="Sengupta P."/>
            <person name="Hameed A."/>
            <person name="Chuvochina M."/>
            <person name="Mcdonagh F."/>
            <person name="Simpson A.C."/>
            <person name="Singh N.K."/>
            <person name="Rekha P.D."/>
            <person name="Raman K."/>
            <person name="Hugenholtz P."/>
            <person name="Venkateswaran K."/>
        </authorList>
    </citation>
    <scope>NUCLEOTIDE SEQUENCE [LARGE SCALE GENOMIC DNA]</scope>
    <source>
        <strain evidence="1 2">179-BFC-A-HS</strain>
    </source>
</reference>
<gene>
    <name evidence="1" type="ORF">P5G51_009200</name>
</gene>
<comment type="caution">
    <text evidence="1">The sequence shown here is derived from an EMBL/GenBank/DDBJ whole genome shotgun (WGS) entry which is preliminary data.</text>
</comment>
<keyword evidence="2" id="KW-1185">Reference proteome</keyword>
<accession>A0ABU5CHW5</accession>
<evidence type="ECO:0000313" key="1">
    <source>
        <dbReference type="EMBL" id="MDY0405551.1"/>
    </source>
</evidence>
<evidence type="ECO:0000313" key="2">
    <source>
        <dbReference type="Proteomes" id="UP001228376"/>
    </source>
</evidence>